<keyword evidence="2" id="KW-1185">Reference proteome</keyword>
<protein>
    <submittedName>
        <fullName evidence="1">Uncharacterized protein</fullName>
    </submittedName>
</protein>
<proteinExistence type="predicted"/>
<accession>A0A4S1WJF7</accession>
<evidence type="ECO:0000313" key="1">
    <source>
        <dbReference type="EMBL" id="TGX43259.1"/>
    </source>
</evidence>
<dbReference type="Proteomes" id="UP000309848">
    <property type="component" value="Unassembled WGS sequence"/>
</dbReference>
<organism evidence="1 2">
    <name type="scientific">Sphingomonas naasensis</name>
    <dbReference type="NCBI Taxonomy" id="1344951"/>
    <lineage>
        <taxon>Bacteria</taxon>
        <taxon>Pseudomonadati</taxon>
        <taxon>Pseudomonadota</taxon>
        <taxon>Alphaproteobacteria</taxon>
        <taxon>Sphingomonadales</taxon>
        <taxon>Sphingomonadaceae</taxon>
        <taxon>Sphingomonas</taxon>
    </lineage>
</organism>
<evidence type="ECO:0000313" key="2">
    <source>
        <dbReference type="Proteomes" id="UP000309848"/>
    </source>
</evidence>
<reference evidence="1 2" key="1">
    <citation type="submission" date="2019-04" db="EMBL/GenBank/DDBJ databases">
        <title>Sphingomonas psychrotolerans sp. nov., isolated from soil in the Tianshan Mountains, Xinjiang, China.</title>
        <authorList>
            <person name="Luo Y."/>
            <person name="Sheng H."/>
        </authorList>
    </citation>
    <scope>NUCLEOTIDE SEQUENCE [LARGE SCALE GENOMIC DNA]</scope>
    <source>
        <strain evidence="1 2">KIS18-15</strain>
    </source>
</reference>
<gene>
    <name evidence="1" type="ORF">E5A74_08820</name>
</gene>
<sequence length="172" mass="18671">MLGMNRAARRVAGIWLGAVAVSFGLGLVSVSAAAQTYPINNPVVTRIGAWDARAVSVEYVKNYKTTDRIKVTAVLKNTSSLPLPVTRSSFFFALYSGYMSKPVLPAEFDAGPVVGFAQLIKPGQETRIVVSFEVFGDGQKQMRIFQMVARNGPDYATNYYNKGGMYSISGPN</sequence>
<dbReference type="EMBL" id="SRXU01000003">
    <property type="protein sequence ID" value="TGX43259.1"/>
    <property type="molecule type" value="Genomic_DNA"/>
</dbReference>
<dbReference type="AlphaFoldDB" id="A0A4S1WJF7"/>
<dbReference type="RefSeq" id="WP_135983911.1">
    <property type="nucleotide sequence ID" value="NZ_JAASQM010000002.1"/>
</dbReference>
<name>A0A4S1WJF7_9SPHN</name>
<comment type="caution">
    <text evidence="1">The sequence shown here is derived from an EMBL/GenBank/DDBJ whole genome shotgun (WGS) entry which is preliminary data.</text>
</comment>